<reference evidence="1 2" key="1">
    <citation type="submission" date="2024-07" db="EMBL/GenBank/DDBJ databases">
        <title>Section-level genome sequencing and comparative genomics of Aspergillus sections Usti and Cavernicolus.</title>
        <authorList>
            <consortium name="Lawrence Berkeley National Laboratory"/>
            <person name="Nybo J.L."/>
            <person name="Vesth T.C."/>
            <person name="Theobald S."/>
            <person name="Frisvad J.C."/>
            <person name="Larsen T.O."/>
            <person name="Kjaerboelling I."/>
            <person name="Rothschild-Mancinelli K."/>
            <person name="Lyhne E.K."/>
            <person name="Kogle M.E."/>
            <person name="Barry K."/>
            <person name="Clum A."/>
            <person name="Na H."/>
            <person name="Ledsgaard L."/>
            <person name="Lin J."/>
            <person name="Lipzen A."/>
            <person name="Kuo A."/>
            <person name="Riley R."/>
            <person name="Mondo S."/>
            <person name="Labutti K."/>
            <person name="Haridas S."/>
            <person name="Pangalinan J."/>
            <person name="Salamov A.A."/>
            <person name="Simmons B.A."/>
            <person name="Magnuson J.K."/>
            <person name="Chen J."/>
            <person name="Drula E."/>
            <person name="Henrissat B."/>
            <person name="Wiebenga A."/>
            <person name="Lubbers R.J."/>
            <person name="Gomes A.C."/>
            <person name="Makela M.R."/>
            <person name="Stajich J."/>
            <person name="Grigoriev I.V."/>
            <person name="Mortensen U.H."/>
            <person name="De Vries R.P."/>
            <person name="Baker S.E."/>
            <person name="Andersen M.R."/>
        </authorList>
    </citation>
    <scope>NUCLEOTIDE SEQUENCE [LARGE SCALE GENOMIC DNA]</scope>
    <source>
        <strain evidence="1 2">CBS 588.65</strain>
    </source>
</reference>
<organism evidence="1 2">
    <name type="scientific">Aspergillus granulosus</name>
    <dbReference type="NCBI Taxonomy" id="176169"/>
    <lineage>
        <taxon>Eukaryota</taxon>
        <taxon>Fungi</taxon>
        <taxon>Dikarya</taxon>
        <taxon>Ascomycota</taxon>
        <taxon>Pezizomycotina</taxon>
        <taxon>Eurotiomycetes</taxon>
        <taxon>Eurotiomycetidae</taxon>
        <taxon>Eurotiales</taxon>
        <taxon>Aspergillaceae</taxon>
        <taxon>Aspergillus</taxon>
        <taxon>Aspergillus subgen. Nidulantes</taxon>
    </lineage>
</organism>
<name>A0ABR4GWV2_9EURO</name>
<keyword evidence="2" id="KW-1185">Reference proteome</keyword>
<dbReference type="EMBL" id="JBFXLT010000133">
    <property type="protein sequence ID" value="KAL2807695.1"/>
    <property type="molecule type" value="Genomic_DNA"/>
</dbReference>
<comment type="caution">
    <text evidence="1">The sequence shown here is derived from an EMBL/GenBank/DDBJ whole genome shotgun (WGS) entry which is preliminary data.</text>
</comment>
<evidence type="ECO:0000313" key="1">
    <source>
        <dbReference type="EMBL" id="KAL2807695.1"/>
    </source>
</evidence>
<protein>
    <submittedName>
        <fullName evidence="1">Uncharacterized protein</fullName>
    </submittedName>
</protein>
<gene>
    <name evidence="1" type="ORF">BJX63DRAFT_436798</name>
</gene>
<sequence>MLDDLMLLQEQEVDVLELLSKDFGDGRYKDVQNPVAKTWLISFYQVQKQDPLAAEYLSPDALGLLSAFFSSINPSVLVIRNNPTNPM</sequence>
<proteinExistence type="predicted"/>
<evidence type="ECO:0000313" key="2">
    <source>
        <dbReference type="Proteomes" id="UP001610334"/>
    </source>
</evidence>
<dbReference type="Proteomes" id="UP001610334">
    <property type="component" value="Unassembled WGS sequence"/>
</dbReference>
<accession>A0ABR4GWV2</accession>